<dbReference type="SUPFAM" id="SSF140459">
    <property type="entry name" value="PE/PPE dimer-like"/>
    <property type="match status" value="1"/>
</dbReference>
<evidence type="ECO:0000259" key="2">
    <source>
        <dbReference type="Pfam" id="PF00823"/>
    </source>
</evidence>
<dbReference type="RefSeq" id="WP_149653023.1">
    <property type="nucleotide sequence ID" value="NZ_VTZN01000021.1"/>
</dbReference>
<feature type="domain" description="PPE" evidence="2">
    <location>
        <begin position="2"/>
        <end position="164"/>
    </location>
</feature>
<dbReference type="Pfam" id="PF00823">
    <property type="entry name" value="PPE"/>
    <property type="match status" value="1"/>
</dbReference>
<dbReference type="InterPro" id="IPR038332">
    <property type="entry name" value="PPE_sf"/>
</dbReference>
<dbReference type="OrthoDB" id="4701106at2"/>
<dbReference type="PANTHER" id="PTHR46766:SF1">
    <property type="entry name" value="GLUTAMINE-RICH PROTEIN 2"/>
    <property type="match status" value="1"/>
</dbReference>
<gene>
    <name evidence="4" type="ORF">F0Q45_05745</name>
</gene>
<dbReference type="InterPro" id="IPR000030">
    <property type="entry name" value="PPE_dom"/>
</dbReference>
<evidence type="ECO:0000259" key="3">
    <source>
        <dbReference type="Pfam" id="PF12484"/>
    </source>
</evidence>
<name>A0A5B1BTT2_MYCSI</name>
<comment type="similarity">
    <text evidence="1">Belongs to the mycobacterial PPE family.</text>
</comment>
<dbReference type="GO" id="GO:0052572">
    <property type="term" value="P:response to host immune response"/>
    <property type="evidence" value="ECO:0007669"/>
    <property type="project" value="TreeGrafter"/>
</dbReference>
<dbReference type="EMBL" id="VTZN01000021">
    <property type="protein sequence ID" value="KAA1251155.1"/>
    <property type="molecule type" value="Genomic_DNA"/>
</dbReference>
<comment type="caution">
    <text evidence="4">The sequence shown here is derived from an EMBL/GenBank/DDBJ whole genome shotgun (WGS) entry which is preliminary data.</text>
</comment>
<dbReference type="InterPro" id="IPR022171">
    <property type="entry name" value="PPE_C"/>
</dbReference>
<keyword evidence="5" id="KW-1185">Reference proteome</keyword>
<accession>A0A5B1BTT2</accession>
<dbReference type="PANTHER" id="PTHR46766">
    <property type="entry name" value="GLUTAMINE-RICH PROTEIN 2"/>
    <property type="match status" value="1"/>
</dbReference>
<dbReference type="AlphaFoldDB" id="A0A5B1BTT2"/>
<reference evidence="4 5" key="1">
    <citation type="submission" date="2019-09" db="EMBL/GenBank/DDBJ databases">
        <title>Report of infection by Mycobacterium simiae a patient suffering from pulmonary tuberculosis.</title>
        <authorList>
            <person name="Mohanty P.S."/>
            <person name="Bansal A.K."/>
            <person name="Singh H."/>
            <person name="Sharma S."/>
            <person name="Patil S.A."/>
            <person name="Upadhaya P."/>
            <person name="Singh P.K."/>
            <person name="Kumar D."/>
            <person name="Kumar S."/>
            <person name="Singh R.K."/>
            <person name="Chaudhary B."/>
        </authorList>
    </citation>
    <scope>NUCLEOTIDE SEQUENCE [LARGE SCALE GENOMIC DNA]</scope>
    <source>
        <strain evidence="4 5">JAL-560-SIM</strain>
    </source>
</reference>
<evidence type="ECO:0000313" key="5">
    <source>
        <dbReference type="Proteomes" id="UP000324701"/>
    </source>
</evidence>
<protein>
    <submittedName>
        <fullName evidence="4">PPE family protein</fullName>
    </submittedName>
</protein>
<dbReference type="FunFam" id="1.20.1260.20:FF:000001">
    <property type="entry name" value="PPE family protein PPE41"/>
    <property type="match status" value="1"/>
</dbReference>
<dbReference type="Proteomes" id="UP000324701">
    <property type="component" value="Unassembled WGS sequence"/>
</dbReference>
<evidence type="ECO:0000313" key="4">
    <source>
        <dbReference type="EMBL" id="KAA1251155.1"/>
    </source>
</evidence>
<sequence>MDYALLPPEVNSARMYTGPGAASMLAAAGSWDMLAAELDTTAQTYESVVSSLVALDWYGPAAESMAAQTAPYISWLYATATQSKQTAMQAMAAAAAYDQAFAMTVPPPVIAANRIQLMALIATNFFGQNTAAIAATEAQYAEMWAQDATAMYGYASSSTAAAQLVPFSSPSQITNSAGLSAQSAAVAQANASAAAADPVSQLVAVVSQSLQGLQAWATGIVPEDFAVLDAIFAIYATFSAIDSVESIADGIIGDEADLAPLLTSAAETLPAEASVLAAAQQPVGAGLGPNAVLASAGRAGSIGQLSVPASWAAPATRTVAALAPAGLTTITGTEEAAAGTPGVPGMAVPAPSRASGVLPRYGVRLTVMAHPPAAG</sequence>
<dbReference type="Gene3D" id="1.20.1260.20">
    <property type="entry name" value="PPE superfamily"/>
    <property type="match status" value="1"/>
</dbReference>
<dbReference type="Pfam" id="PF12484">
    <property type="entry name" value="PPE-SVP"/>
    <property type="match status" value="1"/>
</dbReference>
<evidence type="ECO:0000256" key="1">
    <source>
        <dbReference type="ARBA" id="ARBA00010652"/>
    </source>
</evidence>
<proteinExistence type="inferred from homology"/>
<organism evidence="4 5">
    <name type="scientific">Mycobacterium simiae</name>
    <name type="common">Mycobacterium habana</name>
    <dbReference type="NCBI Taxonomy" id="1784"/>
    <lineage>
        <taxon>Bacteria</taxon>
        <taxon>Bacillati</taxon>
        <taxon>Actinomycetota</taxon>
        <taxon>Actinomycetes</taxon>
        <taxon>Mycobacteriales</taxon>
        <taxon>Mycobacteriaceae</taxon>
        <taxon>Mycobacterium</taxon>
        <taxon>Mycobacterium simiae complex</taxon>
    </lineage>
</organism>
<feature type="domain" description="PPE family C-terminal" evidence="3">
    <location>
        <begin position="294"/>
        <end position="371"/>
    </location>
</feature>